<feature type="chain" id="PRO_5046338990" evidence="1">
    <location>
        <begin position="22"/>
        <end position="369"/>
    </location>
</feature>
<sequence length="369" mass="42326">MKKVSLLMLVLLLLLSGCLQNQNSEEEVVQDDAEQKTSIVPSYQLSGENYRMILPYKTSAARGAIVNQIANRVDIDEMEEGLRRLSKDVYSPEELYFQEGQYFDTDRIYSWIDELNPEVEEGADVQEYRDNPRYLTHVLEQNFMRHSDDQSVELEGISLGIAMKSVYSFQTEPGGTTYYQDIPEQEMLSVANDVAQNIVTDIRENDENLRDVPIMIAIYREEEQASPVPGNFVARTNVPGGSSTVDDWEEVKEENILFPSDEGSEKYFEDQELVTNFGNEVRKFFPNYVGLVGEGFYIDEELQKLQIEIPIEFNGKGEVIGFTQYAYGLVQEIFPNYYDIEIDVVSSQKTESIIYRNAGEDQVNVHIYD</sequence>
<dbReference type="InterPro" id="IPR011426">
    <property type="entry name" value="CamS"/>
</dbReference>
<gene>
    <name evidence="2" type="primary">yerH</name>
    <name evidence="2" type="ORF">MACH08_10030</name>
</gene>
<accession>A0ABQ5THT4</accession>
<dbReference type="Proteomes" id="UP001275436">
    <property type="component" value="Unassembled WGS sequence"/>
</dbReference>
<proteinExistence type="predicted"/>
<dbReference type="RefSeq" id="WP_017795911.1">
    <property type="nucleotide sequence ID" value="NZ_BSKO01000001.1"/>
</dbReference>
<dbReference type="PIRSF" id="PIRSF012509">
    <property type="entry name" value="CamS"/>
    <property type="match status" value="1"/>
</dbReference>
<evidence type="ECO:0000313" key="2">
    <source>
        <dbReference type="EMBL" id="GLO65219.1"/>
    </source>
</evidence>
<keyword evidence="2" id="KW-0449">Lipoprotein</keyword>
<dbReference type="EMBL" id="BSKO01000001">
    <property type="protein sequence ID" value="GLO65219.1"/>
    <property type="molecule type" value="Genomic_DNA"/>
</dbReference>
<dbReference type="PROSITE" id="PS51257">
    <property type="entry name" value="PROKAR_LIPOPROTEIN"/>
    <property type="match status" value="1"/>
</dbReference>
<protein>
    <submittedName>
        <fullName evidence="2">Lipoprotein YerH</fullName>
    </submittedName>
</protein>
<dbReference type="Pfam" id="PF07537">
    <property type="entry name" value="CamS"/>
    <property type="match status" value="1"/>
</dbReference>
<feature type="signal peptide" evidence="1">
    <location>
        <begin position="1"/>
        <end position="21"/>
    </location>
</feature>
<dbReference type="CDD" id="cd13440">
    <property type="entry name" value="CamS_repeat_2"/>
    <property type="match status" value="1"/>
</dbReference>
<keyword evidence="3" id="KW-1185">Reference proteome</keyword>
<keyword evidence="1" id="KW-0732">Signal</keyword>
<evidence type="ECO:0000313" key="3">
    <source>
        <dbReference type="Proteomes" id="UP001275436"/>
    </source>
</evidence>
<evidence type="ECO:0000256" key="1">
    <source>
        <dbReference type="SAM" id="SignalP"/>
    </source>
</evidence>
<comment type="caution">
    <text evidence="2">The sequence shown here is derived from an EMBL/GenBank/DDBJ whole genome shotgun (WGS) entry which is preliminary data.</text>
</comment>
<dbReference type="Gene3D" id="3.10.570.10">
    <property type="entry name" value="sex pheromone staph- cam373 precursor domain"/>
    <property type="match status" value="1"/>
</dbReference>
<dbReference type="CDD" id="cd13441">
    <property type="entry name" value="CamS_repeat_1"/>
    <property type="match status" value="1"/>
</dbReference>
<organism evidence="2 3">
    <name type="scientific">Oceanobacillus kimchii</name>
    <dbReference type="NCBI Taxonomy" id="746691"/>
    <lineage>
        <taxon>Bacteria</taxon>
        <taxon>Bacillati</taxon>
        <taxon>Bacillota</taxon>
        <taxon>Bacilli</taxon>
        <taxon>Bacillales</taxon>
        <taxon>Bacillaceae</taxon>
        <taxon>Oceanobacillus</taxon>
    </lineage>
</organism>
<reference evidence="2 3" key="1">
    <citation type="submission" date="2023-02" db="EMBL/GenBank/DDBJ databases">
        <title>Oceanobacillus kimchii IFOP_LL358 isolated form Alexandrium catenella lab strain.</title>
        <authorList>
            <person name="Gajardo G."/>
            <person name="Ueki S."/>
            <person name="Maruyama F."/>
        </authorList>
    </citation>
    <scope>NUCLEOTIDE SEQUENCE [LARGE SCALE GENOMIC DNA]</scope>
    <source>
        <strain evidence="2 3">IFOP_LL358</strain>
    </source>
</reference>
<name>A0ABQ5THT4_9BACI</name>